<evidence type="ECO:0000313" key="2">
    <source>
        <dbReference type="EMBL" id="CAE6501368.1"/>
    </source>
</evidence>
<evidence type="ECO:0000256" key="1">
    <source>
        <dbReference type="SAM" id="MobiDB-lite"/>
    </source>
</evidence>
<dbReference type="EMBL" id="CAJMWT010005091">
    <property type="protein sequence ID" value="CAE6501368.1"/>
    <property type="molecule type" value="Genomic_DNA"/>
</dbReference>
<name>A0A8H3HEE3_9AGAM</name>
<dbReference type="AlphaFoldDB" id="A0A8H3HEE3"/>
<dbReference type="Proteomes" id="UP000663843">
    <property type="component" value="Unassembled WGS sequence"/>
</dbReference>
<evidence type="ECO:0000313" key="3">
    <source>
        <dbReference type="Proteomes" id="UP000663843"/>
    </source>
</evidence>
<feature type="region of interest" description="Disordered" evidence="1">
    <location>
        <begin position="143"/>
        <end position="166"/>
    </location>
</feature>
<gene>
    <name evidence="2" type="ORF">RDB_LOCUS139799</name>
</gene>
<proteinExistence type="predicted"/>
<feature type="non-terminal residue" evidence="2">
    <location>
        <position position="1"/>
    </location>
</feature>
<reference evidence="2" key="1">
    <citation type="submission" date="2021-01" db="EMBL/GenBank/DDBJ databases">
        <authorList>
            <person name="Kaushik A."/>
        </authorList>
    </citation>
    <scope>NUCLEOTIDE SEQUENCE</scope>
    <source>
        <strain evidence="2">AG2-2IIIB</strain>
    </source>
</reference>
<sequence>MPRHHIPVGFRPVAQSSPNAPAFQLENDQGHRLSVHPLTDGLVRVAHELPNKYKSRWNSGIQWESSALSPSNGLVLAPNGDNKSILSTKSLKLSIDWSNGCPRLRWFSTLAGRESPDDAPFLSDSTTRAYTFDAATGGVEREDWFPVSEHEPSPAAPLGPNDEPFT</sequence>
<protein>
    <submittedName>
        <fullName evidence="2">Uncharacterized protein</fullName>
    </submittedName>
</protein>
<feature type="compositionally biased region" description="Basic and acidic residues" evidence="1">
    <location>
        <begin position="143"/>
        <end position="152"/>
    </location>
</feature>
<comment type="caution">
    <text evidence="2">The sequence shown here is derived from an EMBL/GenBank/DDBJ whole genome shotgun (WGS) entry which is preliminary data.</text>
</comment>
<organism evidence="2 3">
    <name type="scientific">Rhizoctonia solani</name>
    <dbReference type="NCBI Taxonomy" id="456999"/>
    <lineage>
        <taxon>Eukaryota</taxon>
        <taxon>Fungi</taxon>
        <taxon>Dikarya</taxon>
        <taxon>Basidiomycota</taxon>
        <taxon>Agaricomycotina</taxon>
        <taxon>Agaricomycetes</taxon>
        <taxon>Cantharellales</taxon>
        <taxon>Ceratobasidiaceae</taxon>
        <taxon>Rhizoctonia</taxon>
    </lineage>
</organism>
<feature type="region of interest" description="Disordered" evidence="1">
    <location>
        <begin position="1"/>
        <end position="23"/>
    </location>
</feature>
<accession>A0A8H3HEE3</accession>